<dbReference type="NCBIfam" id="TIGR00082">
    <property type="entry name" value="rbfA"/>
    <property type="match status" value="1"/>
</dbReference>
<dbReference type="PANTHER" id="PTHR33515">
    <property type="entry name" value="RIBOSOME-BINDING FACTOR A, CHLOROPLASTIC-RELATED"/>
    <property type="match status" value="1"/>
</dbReference>
<dbReference type="RefSeq" id="WP_236957528.1">
    <property type="nucleotide sequence ID" value="NZ_JAETXX010000001.1"/>
</dbReference>
<dbReference type="EMBL" id="JAETXX010000001">
    <property type="protein sequence ID" value="MCF8713559.1"/>
    <property type="molecule type" value="Genomic_DNA"/>
</dbReference>
<dbReference type="InterPro" id="IPR015946">
    <property type="entry name" value="KH_dom-like_a/b"/>
</dbReference>
<dbReference type="Pfam" id="PF02033">
    <property type="entry name" value="RBFA"/>
    <property type="match status" value="1"/>
</dbReference>
<evidence type="ECO:0000256" key="3">
    <source>
        <dbReference type="SAM" id="MobiDB-lite"/>
    </source>
</evidence>
<protein>
    <recommendedName>
        <fullName evidence="2">Ribosome-binding factor A</fullName>
    </recommendedName>
</protein>
<dbReference type="HAMAP" id="MF_00003">
    <property type="entry name" value="RbfA"/>
    <property type="match status" value="1"/>
</dbReference>
<comment type="similarity">
    <text evidence="2">Belongs to the RbfA family.</text>
</comment>
<reference evidence="4 5" key="1">
    <citation type="submission" date="2021-01" db="EMBL/GenBank/DDBJ databases">
        <title>Genome sequencing of Joostella atrarenae M1-2 (= KCTC 23194).</title>
        <authorList>
            <person name="Zakaria M.R."/>
            <person name="Lam M.Q."/>
            <person name="Chong C.S."/>
        </authorList>
    </citation>
    <scope>NUCLEOTIDE SEQUENCE [LARGE SCALE GENOMIC DNA]</scope>
    <source>
        <strain evidence="4 5">M1-2</strain>
    </source>
</reference>
<comment type="function">
    <text evidence="2">One of several proteins that assist in the late maturation steps of the functional core of the 30S ribosomal subunit. Associates with free 30S ribosomal subunits (but not with 30S subunits that are part of 70S ribosomes or polysomes). Required for efficient processing of 16S rRNA. May interact with the 5'-terminal helix region of 16S rRNA.</text>
</comment>
<keyword evidence="1 2" id="KW-0690">Ribosome biogenesis</keyword>
<dbReference type="InterPro" id="IPR023799">
    <property type="entry name" value="RbfA_dom_sf"/>
</dbReference>
<comment type="subunit">
    <text evidence="2">Monomer. Binds 30S ribosomal subunits, but not 50S ribosomal subunits or 70S ribosomes.</text>
</comment>
<sequence length="130" mass="14690">METNRQKKIGGVIQRDLAEILQKAAKEGGMSGTLISVTKVNVTTDLSRAKVYVSIFPIAKADELIVGIRSNQPLIKHELSQRTKNQLRRVPELEFFIDDSLEYIDRIDKSLKGDDNPIDNPDLLDKRKKS</sequence>
<gene>
    <name evidence="2 4" type="primary">rbfA</name>
    <name evidence="4" type="ORF">JM658_01870</name>
</gene>
<dbReference type="PANTHER" id="PTHR33515:SF1">
    <property type="entry name" value="RIBOSOME-BINDING FACTOR A, CHLOROPLASTIC-RELATED"/>
    <property type="match status" value="1"/>
</dbReference>
<dbReference type="InterPro" id="IPR000238">
    <property type="entry name" value="RbfA"/>
</dbReference>
<evidence type="ECO:0000256" key="2">
    <source>
        <dbReference type="HAMAP-Rule" id="MF_00003"/>
    </source>
</evidence>
<comment type="subcellular location">
    <subcellularLocation>
        <location evidence="2">Cytoplasm</location>
    </subcellularLocation>
</comment>
<keyword evidence="2" id="KW-0963">Cytoplasm</keyword>
<feature type="region of interest" description="Disordered" evidence="3">
    <location>
        <begin position="110"/>
        <end position="130"/>
    </location>
</feature>
<evidence type="ECO:0000313" key="5">
    <source>
        <dbReference type="Proteomes" id="UP000829517"/>
    </source>
</evidence>
<proteinExistence type="inferred from homology"/>
<accession>A0ABS9IZF5</accession>
<keyword evidence="5" id="KW-1185">Reference proteome</keyword>
<dbReference type="Proteomes" id="UP000829517">
    <property type="component" value="Unassembled WGS sequence"/>
</dbReference>
<comment type="caution">
    <text evidence="4">The sequence shown here is derived from an EMBL/GenBank/DDBJ whole genome shotgun (WGS) entry which is preliminary data.</text>
</comment>
<evidence type="ECO:0000313" key="4">
    <source>
        <dbReference type="EMBL" id="MCF8713559.1"/>
    </source>
</evidence>
<organism evidence="4 5">
    <name type="scientific">Joostella atrarenae</name>
    <dbReference type="NCBI Taxonomy" id="679257"/>
    <lineage>
        <taxon>Bacteria</taxon>
        <taxon>Pseudomonadati</taxon>
        <taxon>Bacteroidota</taxon>
        <taxon>Flavobacteriia</taxon>
        <taxon>Flavobacteriales</taxon>
        <taxon>Flavobacteriaceae</taxon>
        <taxon>Joostella</taxon>
    </lineage>
</organism>
<dbReference type="SUPFAM" id="SSF89919">
    <property type="entry name" value="Ribosome-binding factor A, RbfA"/>
    <property type="match status" value="1"/>
</dbReference>
<dbReference type="Gene3D" id="3.30.300.20">
    <property type="match status" value="1"/>
</dbReference>
<evidence type="ECO:0000256" key="1">
    <source>
        <dbReference type="ARBA" id="ARBA00022517"/>
    </source>
</evidence>
<name>A0ABS9IZF5_9FLAO</name>